<organism evidence="2 3">
    <name type="scientific">Rhodanobacter spathiphylli B39</name>
    <dbReference type="NCBI Taxonomy" id="1163407"/>
    <lineage>
        <taxon>Bacteria</taxon>
        <taxon>Pseudomonadati</taxon>
        <taxon>Pseudomonadota</taxon>
        <taxon>Gammaproteobacteria</taxon>
        <taxon>Lysobacterales</taxon>
        <taxon>Rhodanobacteraceae</taxon>
        <taxon>Rhodanobacter</taxon>
    </lineage>
</organism>
<dbReference type="EMBL" id="AJXT01000033">
    <property type="protein sequence ID" value="EIL92426.1"/>
    <property type="molecule type" value="Genomic_DNA"/>
</dbReference>
<evidence type="ECO:0000313" key="3">
    <source>
        <dbReference type="Proteomes" id="UP000003226"/>
    </source>
</evidence>
<reference evidence="2 3" key="1">
    <citation type="journal article" date="2012" name="J. Bacteriol.">
        <title>Genome sequences for six rhodanobacter strains, isolated from soils and the terrestrial subsurface, with variable denitrification capabilities.</title>
        <authorList>
            <person name="Kostka J.E."/>
            <person name="Green S.J."/>
            <person name="Rishishwar L."/>
            <person name="Prakash O."/>
            <person name="Katz L.S."/>
            <person name="Marino-Ramirez L."/>
            <person name="Jordan I.K."/>
            <person name="Munk C."/>
            <person name="Ivanova N."/>
            <person name="Mikhailova N."/>
            <person name="Watson D.B."/>
            <person name="Brown S.D."/>
            <person name="Palumbo A.V."/>
            <person name="Brooks S.C."/>
        </authorList>
    </citation>
    <scope>NUCLEOTIDE SEQUENCE [LARGE SCALE GENOMIC DNA]</scope>
    <source>
        <strain evidence="2 3">B39</strain>
    </source>
</reference>
<proteinExistence type="predicted"/>
<dbReference type="OrthoDB" id="6024727at2"/>
<comment type="caution">
    <text evidence="2">The sequence shown here is derived from an EMBL/GenBank/DDBJ whole genome shotgun (WGS) entry which is preliminary data.</text>
</comment>
<keyword evidence="3" id="KW-1185">Reference proteome</keyword>
<feature type="signal peptide" evidence="1">
    <location>
        <begin position="1"/>
        <end position="25"/>
    </location>
</feature>
<dbReference type="PATRIC" id="fig|1163407.3.peg.2233"/>
<accession>I4VYY5</accession>
<protein>
    <recommendedName>
        <fullName evidence="4">Secreted protein</fullName>
    </recommendedName>
</protein>
<dbReference type="eggNOG" id="COG5400">
    <property type="taxonomic scope" value="Bacteria"/>
</dbReference>
<dbReference type="STRING" id="1163407.UU7_11130"/>
<evidence type="ECO:0000256" key="1">
    <source>
        <dbReference type="SAM" id="SignalP"/>
    </source>
</evidence>
<dbReference type="AlphaFoldDB" id="I4VYY5"/>
<dbReference type="RefSeq" id="WP_007808281.1">
    <property type="nucleotide sequence ID" value="NZ_AJXT01000033.1"/>
</dbReference>
<keyword evidence="1" id="KW-0732">Signal</keyword>
<sequence length="144" mass="14576">MNVIKWAGVVVLACSGLMLGAPARAGDISCKMTFQLSGWSVFYKTAKGTGTVRCSNGQSLNVKLRAKGGGLTFGKTKISNGIGKFSGVTGVRDVLGSYADAEAHAGASKSAAAQVLTKGSVSLALSGKGEGWNLGVAFGAFIIE</sequence>
<dbReference type="Proteomes" id="UP000003226">
    <property type="component" value="Unassembled WGS sequence"/>
</dbReference>
<evidence type="ECO:0008006" key="4">
    <source>
        <dbReference type="Google" id="ProtNLM"/>
    </source>
</evidence>
<gene>
    <name evidence="2" type="ORF">UU7_11130</name>
</gene>
<name>I4VYY5_9GAMM</name>
<feature type="chain" id="PRO_5003696329" description="Secreted protein" evidence="1">
    <location>
        <begin position="26"/>
        <end position="144"/>
    </location>
</feature>
<evidence type="ECO:0000313" key="2">
    <source>
        <dbReference type="EMBL" id="EIL92426.1"/>
    </source>
</evidence>